<dbReference type="GO" id="GO:0016020">
    <property type="term" value="C:membrane"/>
    <property type="evidence" value="ECO:0007669"/>
    <property type="project" value="TreeGrafter"/>
</dbReference>
<keyword evidence="4" id="KW-0378">Hydrolase</keyword>
<evidence type="ECO:0000259" key="3">
    <source>
        <dbReference type="Pfam" id="PF12697"/>
    </source>
</evidence>
<dbReference type="PANTHER" id="PTHR43798">
    <property type="entry name" value="MONOACYLGLYCEROL LIPASE"/>
    <property type="match status" value="1"/>
</dbReference>
<sequence length="409" mass="45643">MDNLQERLGHYLRGPASRSSLYLFAGAACLGTYAIWRTISSNALESSPKSIPSPAKTVLPHLSRKETRRLPYPPDALPGVRDVESPYGSIRVYEWGREDGERVLFVHGISTPSLALGGVAHMLVERGYRVMLFDLFNRGYSSGPSPSTTNYDSALYTSQILTVLTSSHLPWASEPFILIGYSLGGAIAADFTSYFPHLIRGLVLIATGGLIRTNHISWKSRLLYSTSGLLPERFLERLVARRLWTGPETARSIEPEADTDPELKNEEDRKGGLRSSAVYSSSHRVLLPGNPDSTVGEVVDWQLQHHQGFVPAFISSIRHAPIHNQHHRWRVIGERMRKREGFLKHVDFVLGARDPIIIADELQEDAKEVLGEEFVRVDVVEGSGHEVPIERPDVVVKAVQRISADWETQ</sequence>
<dbReference type="EMBL" id="ML977343">
    <property type="protein sequence ID" value="KAF2109310.1"/>
    <property type="molecule type" value="Genomic_DNA"/>
</dbReference>
<dbReference type="GO" id="GO:0047372">
    <property type="term" value="F:monoacylglycerol lipase activity"/>
    <property type="evidence" value="ECO:0007669"/>
    <property type="project" value="TreeGrafter"/>
</dbReference>
<name>A0A6A5YQM5_9PLEO</name>
<accession>A0A6A5YQM5</accession>
<gene>
    <name evidence="4" type="ORF">BDV96DRAFT_245021</name>
</gene>
<protein>
    <submittedName>
        <fullName evidence="4">Alpha/Beta hydrolase protein</fullName>
    </submittedName>
</protein>
<feature type="domain" description="AB hydrolase-1" evidence="3">
    <location>
        <begin position="103"/>
        <end position="398"/>
    </location>
</feature>
<dbReference type="PANTHER" id="PTHR43798:SF33">
    <property type="entry name" value="HYDROLASE, PUTATIVE (AFU_ORTHOLOGUE AFUA_2G14860)-RELATED"/>
    <property type="match status" value="1"/>
</dbReference>
<dbReference type="SUPFAM" id="SSF53474">
    <property type="entry name" value="alpha/beta-Hydrolases"/>
    <property type="match status" value="1"/>
</dbReference>
<dbReference type="GO" id="GO:0046464">
    <property type="term" value="P:acylglycerol catabolic process"/>
    <property type="evidence" value="ECO:0007669"/>
    <property type="project" value="TreeGrafter"/>
</dbReference>
<evidence type="ECO:0000256" key="1">
    <source>
        <dbReference type="SAM" id="MobiDB-lite"/>
    </source>
</evidence>
<dbReference type="Proteomes" id="UP000799770">
    <property type="component" value="Unassembled WGS sequence"/>
</dbReference>
<feature type="region of interest" description="Disordered" evidence="1">
    <location>
        <begin position="250"/>
        <end position="272"/>
    </location>
</feature>
<dbReference type="Gene3D" id="3.40.50.1820">
    <property type="entry name" value="alpha/beta hydrolase"/>
    <property type="match status" value="1"/>
</dbReference>
<dbReference type="PRINTS" id="PR00111">
    <property type="entry name" value="ABHYDROLASE"/>
</dbReference>
<dbReference type="PROSITE" id="PS51257">
    <property type="entry name" value="PROKAR_LIPOPROTEIN"/>
    <property type="match status" value="1"/>
</dbReference>
<feature type="transmembrane region" description="Helical" evidence="2">
    <location>
        <begin position="21"/>
        <end position="39"/>
    </location>
</feature>
<keyword evidence="5" id="KW-1185">Reference proteome</keyword>
<keyword evidence="2" id="KW-0812">Transmembrane</keyword>
<feature type="region of interest" description="Disordered" evidence="1">
    <location>
        <begin position="44"/>
        <end position="64"/>
    </location>
</feature>
<dbReference type="InterPro" id="IPR050266">
    <property type="entry name" value="AB_hydrolase_sf"/>
</dbReference>
<dbReference type="Pfam" id="PF12697">
    <property type="entry name" value="Abhydrolase_6"/>
    <property type="match status" value="1"/>
</dbReference>
<evidence type="ECO:0000256" key="2">
    <source>
        <dbReference type="SAM" id="Phobius"/>
    </source>
</evidence>
<dbReference type="InterPro" id="IPR000073">
    <property type="entry name" value="AB_hydrolase_1"/>
</dbReference>
<evidence type="ECO:0000313" key="4">
    <source>
        <dbReference type="EMBL" id="KAF2109310.1"/>
    </source>
</evidence>
<organism evidence="4 5">
    <name type="scientific">Lophiotrema nucula</name>
    <dbReference type="NCBI Taxonomy" id="690887"/>
    <lineage>
        <taxon>Eukaryota</taxon>
        <taxon>Fungi</taxon>
        <taxon>Dikarya</taxon>
        <taxon>Ascomycota</taxon>
        <taxon>Pezizomycotina</taxon>
        <taxon>Dothideomycetes</taxon>
        <taxon>Pleosporomycetidae</taxon>
        <taxon>Pleosporales</taxon>
        <taxon>Lophiotremataceae</taxon>
        <taxon>Lophiotrema</taxon>
    </lineage>
</organism>
<dbReference type="AlphaFoldDB" id="A0A6A5YQM5"/>
<keyword evidence="2" id="KW-0472">Membrane</keyword>
<dbReference type="OrthoDB" id="408373at2759"/>
<evidence type="ECO:0000313" key="5">
    <source>
        <dbReference type="Proteomes" id="UP000799770"/>
    </source>
</evidence>
<keyword evidence="2" id="KW-1133">Transmembrane helix</keyword>
<dbReference type="InterPro" id="IPR029058">
    <property type="entry name" value="AB_hydrolase_fold"/>
</dbReference>
<proteinExistence type="predicted"/>
<feature type="compositionally biased region" description="Basic and acidic residues" evidence="1">
    <location>
        <begin position="261"/>
        <end position="271"/>
    </location>
</feature>
<reference evidence="4" key="1">
    <citation type="journal article" date="2020" name="Stud. Mycol.">
        <title>101 Dothideomycetes genomes: a test case for predicting lifestyles and emergence of pathogens.</title>
        <authorList>
            <person name="Haridas S."/>
            <person name="Albert R."/>
            <person name="Binder M."/>
            <person name="Bloem J."/>
            <person name="Labutti K."/>
            <person name="Salamov A."/>
            <person name="Andreopoulos B."/>
            <person name="Baker S."/>
            <person name="Barry K."/>
            <person name="Bills G."/>
            <person name="Bluhm B."/>
            <person name="Cannon C."/>
            <person name="Castanera R."/>
            <person name="Culley D."/>
            <person name="Daum C."/>
            <person name="Ezra D."/>
            <person name="Gonzalez J."/>
            <person name="Henrissat B."/>
            <person name="Kuo A."/>
            <person name="Liang C."/>
            <person name="Lipzen A."/>
            <person name="Lutzoni F."/>
            <person name="Magnuson J."/>
            <person name="Mondo S."/>
            <person name="Nolan M."/>
            <person name="Ohm R."/>
            <person name="Pangilinan J."/>
            <person name="Park H.-J."/>
            <person name="Ramirez L."/>
            <person name="Alfaro M."/>
            <person name="Sun H."/>
            <person name="Tritt A."/>
            <person name="Yoshinaga Y."/>
            <person name="Zwiers L.-H."/>
            <person name="Turgeon B."/>
            <person name="Goodwin S."/>
            <person name="Spatafora J."/>
            <person name="Crous P."/>
            <person name="Grigoriev I."/>
        </authorList>
    </citation>
    <scope>NUCLEOTIDE SEQUENCE</scope>
    <source>
        <strain evidence="4">CBS 627.86</strain>
    </source>
</reference>